<dbReference type="GO" id="GO:0009306">
    <property type="term" value="P:protein secretion"/>
    <property type="evidence" value="ECO:0007669"/>
    <property type="project" value="InterPro"/>
</dbReference>
<reference evidence="13 14" key="1">
    <citation type="submission" date="2018-12" db="EMBL/GenBank/DDBJ databases">
        <title>Croceicoccus ponticola sp. nov., a lipolytic bacterium isolated from seawater.</title>
        <authorList>
            <person name="Yoon J.-H."/>
        </authorList>
    </citation>
    <scope>NUCLEOTIDE SEQUENCE [LARGE SCALE GENOMIC DNA]</scope>
    <source>
        <strain evidence="13 14">GM-16</strain>
    </source>
</reference>
<dbReference type="InterPro" id="IPR049179">
    <property type="entry name" value="T2SSK_SAM-like_2nd"/>
</dbReference>
<feature type="domain" description="T2SS protein K first SAM-like" evidence="12">
    <location>
        <begin position="114"/>
        <end position="222"/>
    </location>
</feature>
<keyword evidence="9 10" id="KW-0472">Membrane</keyword>
<dbReference type="EMBL" id="RXOL01000008">
    <property type="protein sequence ID" value="RVQ65310.1"/>
    <property type="molecule type" value="Genomic_DNA"/>
</dbReference>
<evidence type="ECO:0000259" key="11">
    <source>
        <dbReference type="Pfam" id="PF03934"/>
    </source>
</evidence>
<dbReference type="SUPFAM" id="SSF54523">
    <property type="entry name" value="Pili subunits"/>
    <property type="match status" value="1"/>
</dbReference>
<feature type="domain" description="T2SS protein K second SAM-like" evidence="11">
    <location>
        <begin position="229"/>
        <end position="294"/>
    </location>
</feature>
<keyword evidence="8" id="KW-1133">Transmembrane helix</keyword>
<evidence type="ECO:0000256" key="7">
    <source>
        <dbReference type="ARBA" id="ARBA00022927"/>
    </source>
</evidence>
<keyword evidence="6" id="KW-0812">Transmembrane</keyword>
<dbReference type="Pfam" id="PF21687">
    <property type="entry name" value="T2SSK_1st"/>
    <property type="match status" value="1"/>
</dbReference>
<dbReference type="AlphaFoldDB" id="A0A437GUS4"/>
<evidence type="ECO:0000256" key="10">
    <source>
        <dbReference type="PIRNR" id="PIRNR002786"/>
    </source>
</evidence>
<dbReference type="InterPro" id="IPR038072">
    <property type="entry name" value="GspK_central_sf"/>
</dbReference>
<evidence type="ECO:0000256" key="6">
    <source>
        <dbReference type="ARBA" id="ARBA00022692"/>
    </source>
</evidence>
<name>A0A437GUS4_9SPHN</name>
<proteinExistence type="inferred from homology"/>
<keyword evidence="4 10" id="KW-1003">Cell membrane</keyword>
<accession>A0A437GUS4</accession>
<sequence>MRARTIRTRSRWMAKRERGAALLSVLLLVAVMAVIAAVMLERLNLATRLAANSQAMAQARLYALSAENIVAARLGALVAVDRSRTVDPGGLLGSETPLPLSRGIVTVTITDRGNCFDVNSLVVGEGERTRLNLAALDQMRRLMDALQVPMDRAVIISDSIADWVDADQDPQVNGAEDNYYASLPIPYRTAGRRIVDLSELRAVRGMDEPIYRRLSPWLCAVPGGERTVINLNTLRSDQAPLVAALMPGTLSVQQVASLIESRPANGWSTLNQAIAPLAAMGAPIGPAQLRQLGVSSRWFEARIVVRVDSVVLEERALIDAQLEPARIVARSWGEAN</sequence>
<protein>
    <recommendedName>
        <fullName evidence="10">Type II secretion system protein K</fullName>
    </recommendedName>
</protein>
<keyword evidence="3 10" id="KW-0813">Transport</keyword>
<dbReference type="InterPro" id="IPR049031">
    <property type="entry name" value="T2SSK_SAM-like_1st"/>
</dbReference>
<evidence type="ECO:0000256" key="3">
    <source>
        <dbReference type="ARBA" id="ARBA00022448"/>
    </source>
</evidence>
<keyword evidence="7" id="KW-0653">Protein transport</keyword>
<dbReference type="GO" id="GO:0005886">
    <property type="term" value="C:plasma membrane"/>
    <property type="evidence" value="ECO:0007669"/>
    <property type="project" value="UniProtKB-SubCell"/>
</dbReference>
<keyword evidence="14" id="KW-1185">Reference proteome</keyword>
<keyword evidence="5 10" id="KW-0997">Cell inner membrane</keyword>
<dbReference type="Gene3D" id="1.10.40.60">
    <property type="entry name" value="EpsJ-like"/>
    <property type="match status" value="2"/>
</dbReference>
<comment type="subcellular location">
    <subcellularLocation>
        <location evidence="1 10">Cell inner membrane</location>
    </subcellularLocation>
</comment>
<dbReference type="OrthoDB" id="9788973at2"/>
<evidence type="ECO:0000256" key="9">
    <source>
        <dbReference type="ARBA" id="ARBA00023136"/>
    </source>
</evidence>
<organism evidence="13 14">
    <name type="scientific">Croceicoccus ponticola</name>
    <dbReference type="NCBI Taxonomy" id="2217664"/>
    <lineage>
        <taxon>Bacteria</taxon>
        <taxon>Pseudomonadati</taxon>
        <taxon>Pseudomonadota</taxon>
        <taxon>Alphaproteobacteria</taxon>
        <taxon>Sphingomonadales</taxon>
        <taxon>Erythrobacteraceae</taxon>
        <taxon>Croceicoccus</taxon>
    </lineage>
</organism>
<evidence type="ECO:0000259" key="12">
    <source>
        <dbReference type="Pfam" id="PF21687"/>
    </source>
</evidence>
<dbReference type="PIRSF" id="PIRSF002786">
    <property type="entry name" value="XcpX"/>
    <property type="match status" value="1"/>
</dbReference>
<dbReference type="InterPro" id="IPR045584">
    <property type="entry name" value="Pilin-like"/>
</dbReference>
<dbReference type="InterPro" id="IPR005628">
    <property type="entry name" value="GspK"/>
</dbReference>
<evidence type="ECO:0000313" key="13">
    <source>
        <dbReference type="EMBL" id="RVQ65310.1"/>
    </source>
</evidence>
<evidence type="ECO:0000313" key="14">
    <source>
        <dbReference type="Proteomes" id="UP000283003"/>
    </source>
</evidence>
<dbReference type="SUPFAM" id="SSF158544">
    <property type="entry name" value="GspK insert domain-like"/>
    <property type="match status" value="2"/>
</dbReference>
<dbReference type="Gene3D" id="3.30.1300.30">
    <property type="entry name" value="GSPII I/J protein-like"/>
    <property type="match status" value="1"/>
</dbReference>
<evidence type="ECO:0000256" key="8">
    <source>
        <dbReference type="ARBA" id="ARBA00022989"/>
    </source>
</evidence>
<dbReference type="Proteomes" id="UP000283003">
    <property type="component" value="Unassembled WGS sequence"/>
</dbReference>
<evidence type="ECO:0000256" key="2">
    <source>
        <dbReference type="ARBA" id="ARBA00007246"/>
    </source>
</evidence>
<evidence type="ECO:0000256" key="4">
    <source>
        <dbReference type="ARBA" id="ARBA00022475"/>
    </source>
</evidence>
<comment type="similarity">
    <text evidence="2 10">Belongs to the GSP K family.</text>
</comment>
<dbReference type="PANTHER" id="PTHR38831">
    <property type="entry name" value="TYPE II SECRETION SYSTEM PROTEIN K"/>
    <property type="match status" value="1"/>
</dbReference>
<comment type="caution">
    <text evidence="13">The sequence shown here is derived from an EMBL/GenBank/DDBJ whole genome shotgun (WGS) entry which is preliminary data.</text>
</comment>
<evidence type="ECO:0000256" key="1">
    <source>
        <dbReference type="ARBA" id="ARBA00004533"/>
    </source>
</evidence>
<gene>
    <name evidence="13" type="ORF">EKN06_13820</name>
</gene>
<evidence type="ECO:0000256" key="5">
    <source>
        <dbReference type="ARBA" id="ARBA00022519"/>
    </source>
</evidence>
<dbReference type="PANTHER" id="PTHR38831:SF1">
    <property type="entry name" value="TYPE II SECRETION SYSTEM PROTEIN K-RELATED"/>
    <property type="match status" value="1"/>
</dbReference>
<dbReference type="Pfam" id="PF03934">
    <property type="entry name" value="T2SSK"/>
    <property type="match status" value="1"/>
</dbReference>
<dbReference type="NCBIfam" id="NF037980">
    <property type="entry name" value="T2SS_GspK"/>
    <property type="match status" value="1"/>
</dbReference>